<keyword evidence="1" id="KW-0472">Membrane</keyword>
<protein>
    <recommendedName>
        <fullName evidence="4">DUF2798 domain-containing protein</fullName>
    </recommendedName>
</protein>
<proteinExistence type="predicted"/>
<organism evidence="2 3">
    <name type="scientific">Flavobacterium seoulense</name>
    <dbReference type="NCBI Taxonomy" id="1492738"/>
    <lineage>
        <taxon>Bacteria</taxon>
        <taxon>Pseudomonadati</taxon>
        <taxon>Bacteroidota</taxon>
        <taxon>Flavobacteriia</taxon>
        <taxon>Flavobacteriales</taxon>
        <taxon>Flavobacteriaceae</taxon>
        <taxon>Flavobacterium</taxon>
    </lineage>
</organism>
<dbReference type="InterPro" id="IPR021529">
    <property type="entry name" value="DUF2798"/>
</dbReference>
<feature type="transmembrane region" description="Helical" evidence="1">
    <location>
        <begin position="12"/>
        <end position="31"/>
    </location>
</feature>
<dbReference type="EMBL" id="JNCA01000017">
    <property type="protein sequence ID" value="KDN54860.1"/>
    <property type="molecule type" value="Genomic_DNA"/>
</dbReference>
<gene>
    <name evidence="2" type="ORF">FEM21_18650</name>
</gene>
<keyword evidence="1" id="KW-1133">Transmembrane helix</keyword>
<evidence type="ECO:0000313" key="3">
    <source>
        <dbReference type="Proteomes" id="UP000027064"/>
    </source>
</evidence>
<comment type="caution">
    <text evidence="2">The sequence shown here is derived from an EMBL/GenBank/DDBJ whole genome shotgun (WGS) entry which is preliminary data.</text>
</comment>
<evidence type="ECO:0000256" key="1">
    <source>
        <dbReference type="SAM" id="Phobius"/>
    </source>
</evidence>
<name>A0A066WW58_9FLAO</name>
<evidence type="ECO:0008006" key="4">
    <source>
        <dbReference type="Google" id="ProtNLM"/>
    </source>
</evidence>
<dbReference type="OrthoDB" id="711736at2"/>
<accession>A0A066WW58</accession>
<evidence type="ECO:0000313" key="2">
    <source>
        <dbReference type="EMBL" id="KDN54860.1"/>
    </source>
</evidence>
<dbReference type="Pfam" id="PF11391">
    <property type="entry name" value="DUF2798"/>
    <property type="match status" value="1"/>
</dbReference>
<sequence length="82" mass="9692">MQKKYFKYINTLFVVLPMTLIMAFVGLIRNYGFGEDWFFKFLKAWSVMLPVAYLAAFIIIPRARKLAEKTTTQTKTTQNIRF</sequence>
<keyword evidence="1" id="KW-0812">Transmembrane</keyword>
<feature type="transmembrane region" description="Helical" evidence="1">
    <location>
        <begin position="37"/>
        <end position="60"/>
    </location>
</feature>
<dbReference type="PATRIC" id="fig|1492738.3.peg.1854"/>
<dbReference type="Proteomes" id="UP000027064">
    <property type="component" value="Unassembled WGS sequence"/>
</dbReference>
<keyword evidence="3" id="KW-1185">Reference proteome</keyword>
<dbReference type="STRING" id="1492738.FEM21_18650"/>
<dbReference type="eggNOG" id="ENOG5032WGR">
    <property type="taxonomic scope" value="Bacteria"/>
</dbReference>
<dbReference type="RefSeq" id="WP_051627543.1">
    <property type="nucleotide sequence ID" value="NZ_JNCA01000017.1"/>
</dbReference>
<dbReference type="AlphaFoldDB" id="A0A066WW58"/>
<reference evidence="2 3" key="1">
    <citation type="submission" date="2014-05" db="EMBL/GenBank/DDBJ databases">
        <title>Genome Sequence of Flavobacterium sp. EM1321.</title>
        <authorList>
            <person name="Shin S.-K."/>
            <person name="Yi H."/>
        </authorList>
    </citation>
    <scope>NUCLEOTIDE SEQUENCE [LARGE SCALE GENOMIC DNA]</scope>
    <source>
        <strain evidence="2 3">EM1321</strain>
    </source>
</reference>